<name>A0ABT1AUZ6_9FLAO</name>
<gene>
    <name evidence="7" type="ORF">NG653_03360</name>
</gene>
<dbReference type="EMBL" id="JAMXIB010000002">
    <property type="protein sequence ID" value="MCO5723880.1"/>
    <property type="molecule type" value="Genomic_DNA"/>
</dbReference>
<keyword evidence="3 4" id="KW-0697">Rotamase</keyword>
<dbReference type="InterPro" id="IPR001179">
    <property type="entry name" value="PPIase_FKBP_dom"/>
</dbReference>
<evidence type="ECO:0000256" key="3">
    <source>
        <dbReference type="ARBA" id="ARBA00023110"/>
    </source>
</evidence>
<proteinExistence type="predicted"/>
<comment type="catalytic activity">
    <reaction evidence="1 4">
        <text>[protein]-peptidylproline (omega=180) = [protein]-peptidylproline (omega=0)</text>
        <dbReference type="Rhea" id="RHEA:16237"/>
        <dbReference type="Rhea" id="RHEA-COMP:10747"/>
        <dbReference type="Rhea" id="RHEA-COMP:10748"/>
        <dbReference type="ChEBI" id="CHEBI:83833"/>
        <dbReference type="ChEBI" id="CHEBI:83834"/>
        <dbReference type="EC" id="5.2.1.8"/>
    </reaction>
</comment>
<dbReference type="RefSeq" id="WP_252740255.1">
    <property type="nucleotide sequence ID" value="NZ_JAMXIB010000002.1"/>
</dbReference>
<sequence length="324" mass="35230">MSGKHLWAMFLLMGLLAACGEDDGLDIEVIPPRELAEVAQENDAEIREFLQTHFYNYEAFEMPPAGFDYKIVLDTLAGENAQKIPLIDQVQSVQVTVTNEEMGLKDQPDQVHTLYYLIAREGGGEAMPTVADSALATFRGSLLNGRDFDGSFTEPVWFDLARIQGPLQGARGFTEGMRFLKEASGVSSNPDGTVSSLDGGVGMLFMPSGLGFFNAPPSSAIPAYAPLIFALELFSVKTADHDGDGIPSIMEDLDGDGYLYNDNTDEARERSVPGTVLRVNFLDPDDDGDDTPTRDEIIINPDGSLTFPDSNNNGIPDYLDPDTK</sequence>
<evidence type="ECO:0000313" key="8">
    <source>
        <dbReference type="Proteomes" id="UP001206312"/>
    </source>
</evidence>
<evidence type="ECO:0000256" key="1">
    <source>
        <dbReference type="ARBA" id="ARBA00000971"/>
    </source>
</evidence>
<evidence type="ECO:0000259" key="6">
    <source>
        <dbReference type="PROSITE" id="PS50059"/>
    </source>
</evidence>
<dbReference type="InterPro" id="IPR046357">
    <property type="entry name" value="PPIase_dom_sf"/>
</dbReference>
<feature type="region of interest" description="Disordered" evidence="5">
    <location>
        <begin position="279"/>
        <end position="324"/>
    </location>
</feature>
<protein>
    <recommendedName>
        <fullName evidence="2 4">peptidylprolyl isomerase</fullName>
        <ecNumber evidence="2 4">5.2.1.8</ecNumber>
    </recommendedName>
</protein>
<dbReference type="PROSITE" id="PS50059">
    <property type="entry name" value="FKBP_PPIASE"/>
    <property type="match status" value="1"/>
</dbReference>
<dbReference type="Gene3D" id="3.10.50.40">
    <property type="match status" value="1"/>
</dbReference>
<dbReference type="SUPFAM" id="SSF54534">
    <property type="entry name" value="FKBP-like"/>
    <property type="match status" value="1"/>
</dbReference>
<evidence type="ECO:0000256" key="5">
    <source>
        <dbReference type="SAM" id="MobiDB-lite"/>
    </source>
</evidence>
<keyword evidence="8" id="KW-1185">Reference proteome</keyword>
<reference evidence="7 8" key="1">
    <citation type="submission" date="2022-06" db="EMBL/GenBank/DDBJ databases">
        <authorList>
            <person name="Xuan X."/>
        </authorList>
    </citation>
    <scope>NUCLEOTIDE SEQUENCE [LARGE SCALE GENOMIC DNA]</scope>
    <source>
        <strain evidence="7 8">2V75</strain>
    </source>
</reference>
<evidence type="ECO:0000256" key="2">
    <source>
        <dbReference type="ARBA" id="ARBA00013194"/>
    </source>
</evidence>
<organism evidence="7 8">
    <name type="scientific">Robiginitalea marina</name>
    <dbReference type="NCBI Taxonomy" id="2954105"/>
    <lineage>
        <taxon>Bacteria</taxon>
        <taxon>Pseudomonadati</taxon>
        <taxon>Bacteroidota</taxon>
        <taxon>Flavobacteriia</taxon>
        <taxon>Flavobacteriales</taxon>
        <taxon>Flavobacteriaceae</taxon>
        <taxon>Robiginitalea</taxon>
    </lineage>
</organism>
<dbReference type="Proteomes" id="UP001206312">
    <property type="component" value="Unassembled WGS sequence"/>
</dbReference>
<evidence type="ECO:0000313" key="7">
    <source>
        <dbReference type="EMBL" id="MCO5723880.1"/>
    </source>
</evidence>
<accession>A0ABT1AUZ6</accession>
<feature type="domain" description="PPIase FKBP-type" evidence="6">
    <location>
        <begin position="131"/>
        <end position="237"/>
    </location>
</feature>
<evidence type="ECO:0000256" key="4">
    <source>
        <dbReference type="PROSITE-ProRule" id="PRU00277"/>
    </source>
</evidence>
<dbReference type="EC" id="5.2.1.8" evidence="2 4"/>
<comment type="caution">
    <text evidence="7">The sequence shown here is derived from an EMBL/GenBank/DDBJ whole genome shotgun (WGS) entry which is preliminary data.</text>
</comment>
<dbReference type="PROSITE" id="PS51257">
    <property type="entry name" value="PROKAR_LIPOPROTEIN"/>
    <property type="match status" value="1"/>
</dbReference>
<keyword evidence="4" id="KW-0413">Isomerase</keyword>